<dbReference type="InterPro" id="IPR009721">
    <property type="entry name" value="O-acyltransferase_WSD1_C"/>
</dbReference>
<dbReference type="FunCoup" id="A0A067QWP0">
    <property type="interactions" value="14"/>
</dbReference>
<proteinExistence type="predicted"/>
<evidence type="ECO:0000259" key="3">
    <source>
        <dbReference type="Pfam" id="PF06974"/>
    </source>
</evidence>
<keyword evidence="2" id="KW-0812">Transmembrane</keyword>
<feature type="compositionally biased region" description="Polar residues" evidence="1">
    <location>
        <begin position="268"/>
        <end position="277"/>
    </location>
</feature>
<dbReference type="GO" id="GO:0008374">
    <property type="term" value="F:O-acyltransferase activity"/>
    <property type="evidence" value="ECO:0007669"/>
    <property type="project" value="InterPro"/>
</dbReference>
<protein>
    <recommendedName>
        <fullName evidence="3">O-acyltransferase WSD1 C-terminal domain-containing protein</fullName>
    </recommendedName>
</protein>
<dbReference type="eggNOG" id="ENOG502RUH3">
    <property type="taxonomic scope" value="Eukaryota"/>
</dbReference>
<feature type="transmembrane region" description="Helical" evidence="2">
    <location>
        <begin position="437"/>
        <end position="458"/>
    </location>
</feature>
<keyword evidence="5" id="KW-1185">Reference proteome</keyword>
<keyword evidence="2" id="KW-1133">Transmembrane helix</keyword>
<evidence type="ECO:0000256" key="2">
    <source>
        <dbReference type="SAM" id="Phobius"/>
    </source>
</evidence>
<feature type="compositionally biased region" description="Acidic residues" evidence="1">
    <location>
        <begin position="256"/>
        <end position="266"/>
    </location>
</feature>
<evidence type="ECO:0000256" key="1">
    <source>
        <dbReference type="SAM" id="MobiDB-lite"/>
    </source>
</evidence>
<feature type="domain" description="O-acyltransferase WSD1 C-terminal" evidence="3">
    <location>
        <begin position="566"/>
        <end position="710"/>
    </location>
</feature>
<dbReference type="GO" id="GO:0005886">
    <property type="term" value="C:plasma membrane"/>
    <property type="evidence" value="ECO:0007669"/>
    <property type="project" value="TreeGrafter"/>
</dbReference>
<feature type="region of interest" description="Disordered" evidence="1">
    <location>
        <begin position="728"/>
        <end position="751"/>
    </location>
</feature>
<dbReference type="Proteomes" id="UP000027135">
    <property type="component" value="Unassembled WGS sequence"/>
</dbReference>
<dbReference type="InParanoid" id="A0A067QWP0"/>
<feature type="transmembrane region" description="Helical" evidence="2">
    <location>
        <begin position="394"/>
        <end position="417"/>
    </location>
</feature>
<dbReference type="Pfam" id="PF06974">
    <property type="entry name" value="WS_DGAT_C"/>
    <property type="match status" value="1"/>
</dbReference>
<keyword evidence="2" id="KW-0472">Membrane</keyword>
<reference evidence="4 5" key="1">
    <citation type="journal article" date="2014" name="Nat. Commun.">
        <title>Molecular traces of alternative social organization in a termite genome.</title>
        <authorList>
            <person name="Terrapon N."/>
            <person name="Li C."/>
            <person name="Robertson H.M."/>
            <person name="Ji L."/>
            <person name="Meng X."/>
            <person name="Booth W."/>
            <person name="Chen Z."/>
            <person name="Childers C.P."/>
            <person name="Glastad K.M."/>
            <person name="Gokhale K."/>
            <person name="Gowin J."/>
            <person name="Gronenberg W."/>
            <person name="Hermansen R.A."/>
            <person name="Hu H."/>
            <person name="Hunt B.G."/>
            <person name="Huylmans A.K."/>
            <person name="Khalil S.M."/>
            <person name="Mitchell R.D."/>
            <person name="Munoz-Torres M.C."/>
            <person name="Mustard J.A."/>
            <person name="Pan H."/>
            <person name="Reese J.T."/>
            <person name="Scharf M.E."/>
            <person name="Sun F."/>
            <person name="Vogel H."/>
            <person name="Xiao J."/>
            <person name="Yang W."/>
            <person name="Yang Z."/>
            <person name="Yang Z."/>
            <person name="Zhou J."/>
            <person name="Zhu J."/>
            <person name="Brent C.S."/>
            <person name="Elsik C.G."/>
            <person name="Goodisman M.A."/>
            <person name="Liberles D.A."/>
            <person name="Roe R.M."/>
            <person name="Vargo E.L."/>
            <person name="Vilcinskas A."/>
            <person name="Wang J."/>
            <person name="Bornberg-Bauer E."/>
            <person name="Korb J."/>
            <person name="Zhang G."/>
            <person name="Liebig J."/>
        </authorList>
    </citation>
    <scope>NUCLEOTIDE SEQUENCE [LARGE SCALE GENOMIC DNA]</scope>
    <source>
        <tissue evidence="4">Whole organism</tissue>
    </source>
</reference>
<dbReference type="PANTHER" id="PTHR31650">
    <property type="entry name" value="O-ACYLTRANSFERASE (WSD1-LIKE) FAMILY PROTEIN"/>
    <property type="match status" value="1"/>
</dbReference>
<name>A0A067QWP0_ZOONE</name>
<evidence type="ECO:0000313" key="5">
    <source>
        <dbReference type="Proteomes" id="UP000027135"/>
    </source>
</evidence>
<gene>
    <name evidence="4" type="ORF">L798_00747</name>
</gene>
<feature type="region of interest" description="Disordered" evidence="1">
    <location>
        <begin position="769"/>
        <end position="789"/>
    </location>
</feature>
<dbReference type="InterPro" id="IPR045034">
    <property type="entry name" value="O-acyltransferase_WSD1-like"/>
</dbReference>
<accession>A0A067QWP0</accession>
<dbReference type="OMA" id="APDHTII"/>
<sequence length="803" mass="90573">MVYMYRSGRRLTGTRSQLREMVSRGHWLLRQVEEFMDLANHMYTFLAFTAGCCLVPGAIALCIAVTSARRFWLGLLKRRFPSLEFVRNMTLRTATDTMRNQGIVTLLLTVKGKFELALIKQRLEENILNRRDNEGKLMFPHLQTALTTRWGRYAWEKPSSFSLDNHLVVGSALFRGRSVNDWNIQECVSDIVSKYLPHELSPWQITIIPSNAGTEDRFYLLVRIHHLLLSEDCLGLGDLLLLEPERPTIFKRRLGEDDENPTDDEPTSSNSPLTGLSPTPVAIPRLYNIVRDLITHRWTQIVATYDPAQNPQILKSPPGIQTCTILIFITAVSIFKELLFLAKKTDMSLYRKILNINSTILTEVEKRQCTPKFLSVGIINSLRPKQLFFSWLSVFWRTGYICAVTVPLFAITEFWALVSRKTNYSFSETTAESSFNYWSLFLASIKEAVCIMTIIYTAPRMLIQELIISHHGPKHQLQTVSLCGRKVVAWSDPISLDIIRKISSSVGASTTEILVSAISGALREYFRQFCLPVPESVLTTARFFPLEGLMRHSRVDDRPPIPSGRGLICLPLPTSPVYDDPRESVQEIQRIISEARQKQPAIYQASLWQLDGGYITRILPSLAVRLVLNHLSRRYAVALTQVAPEMSDESRNRLIWGQEVESALYWRPPQSNICLSLTLMKYGDTVRLGVMVDSMIAPQHTVMASGFLQQVYQLAALAGVPRDRTSLSTSSHVYQPNIPPEGITSAHGSNTSVSSASEELLRLAASSPDLNISTSSGTTRSNSPESSLNSRLLNEEIIFPFTD</sequence>
<dbReference type="GO" id="GO:0019432">
    <property type="term" value="P:triglyceride biosynthetic process"/>
    <property type="evidence" value="ECO:0007669"/>
    <property type="project" value="TreeGrafter"/>
</dbReference>
<dbReference type="STRING" id="136037.A0A067QWP0"/>
<feature type="region of interest" description="Disordered" evidence="1">
    <location>
        <begin position="252"/>
        <end position="277"/>
    </location>
</feature>
<organism evidence="4 5">
    <name type="scientific">Zootermopsis nevadensis</name>
    <name type="common">Dampwood termite</name>
    <dbReference type="NCBI Taxonomy" id="136037"/>
    <lineage>
        <taxon>Eukaryota</taxon>
        <taxon>Metazoa</taxon>
        <taxon>Ecdysozoa</taxon>
        <taxon>Arthropoda</taxon>
        <taxon>Hexapoda</taxon>
        <taxon>Insecta</taxon>
        <taxon>Pterygota</taxon>
        <taxon>Neoptera</taxon>
        <taxon>Polyneoptera</taxon>
        <taxon>Dictyoptera</taxon>
        <taxon>Blattodea</taxon>
        <taxon>Blattoidea</taxon>
        <taxon>Termitoidae</taxon>
        <taxon>Termopsidae</taxon>
        <taxon>Zootermopsis</taxon>
    </lineage>
</organism>
<feature type="transmembrane region" description="Helical" evidence="2">
    <location>
        <begin position="45"/>
        <end position="68"/>
    </location>
</feature>
<evidence type="ECO:0000313" key="4">
    <source>
        <dbReference type="EMBL" id="KDR09061.1"/>
    </source>
</evidence>
<dbReference type="EMBL" id="KK853278">
    <property type="protein sequence ID" value="KDR09061.1"/>
    <property type="molecule type" value="Genomic_DNA"/>
</dbReference>
<dbReference type="OrthoDB" id="8196708at2759"/>
<dbReference type="PANTHER" id="PTHR31650:SF23">
    <property type="entry name" value="GH11223P"/>
    <property type="match status" value="1"/>
</dbReference>
<dbReference type="AlphaFoldDB" id="A0A067QWP0"/>